<evidence type="ECO:0000256" key="3">
    <source>
        <dbReference type="ARBA" id="ARBA00022989"/>
    </source>
</evidence>
<feature type="transmembrane region" description="Helical" evidence="6">
    <location>
        <begin position="200"/>
        <end position="224"/>
    </location>
</feature>
<reference evidence="8" key="1">
    <citation type="submission" date="2021-10" db="EMBL/GenBank/DDBJ databases">
        <authorList>
            <person name="Piombo E."/>
        </authorList>
    </citation>
    <scope>NUCLEOTIDE SEQUENCE</scope>
</reference>
<protein>
    <recommendedName>
        <fullName evidence="10">Mid2 domain-containing protein</fullName>
    </recommendedName>
</protein>
<evidence type="ECO:0000256" key="5">
    <source>
        <dbReference type="SAM" id="MobiDB-lite"/>
    </source>
</evidence>
<keyword evidence="3 6" id="KW-1133">Transmembrane helix</keyword>
<comment type="subcellular location">
    <subcellularLocation>
        <location evidence="1">Membrane</location>
        <topology evidence="1">Single-pass membrane protein</topology>
    </subcellularLocation>
</comment>
<dbReference type="GO" id="GO:0016020">
    <property type="term" value="C:membrane"/>
    <property type="evidence" value="ECO:0007669"/>
    <property type="project" value="UniProtKB-SubCell"/>
</dbReference>
<evidence type="ECO:0000256" key="1">
    <source>
        <dbReference type="ARBA" id="ARBA00004167"/>
    </source>
</evidence>
<evidence type="ECO:0000256" key="2">
    <source>
        <dbReference type="ARBA" id="ARBA00022692"/>
    </source>
</evidence>
<dbReference type="OrthoDB" id="5390143at2759"/>
<name>A0A9N9UC66_9HYPO</name>
<comment type="caution">
    <text evidence="8">The sequence shown here is derived from an EMBL/GenBank/DDBJ whole genome shotgun (WGS) entry which is preliminary data.</text>
</comment>
<keyword evidence="4 6" id="KW-0472">Membrane</keyword>
<evidence type="ECO:0000256" key="4">
    <source>
        <dbReference type="ARBA" id="ARBA00023136"/>
    </source>
</evidence>
<feature type="compositionally biased region" description="Low complexity" evidence="5">
    <location>
        <begin position="174"/>
        <end position="186"/>
    </location>
</feature>
<feature type="chain" id="PRO_5040295419" description="Mid2 domain-containing protein" evidence="7">
    <location>
        <begin position="20"/>
        <end position="288"/>
    </location>
</feature>
<organism evidence="8 9">
    <name type="scientific">Clonostachys byssicola</name>
    <dbReference type="NCBI Taxonomy" id="160290"/>
    <lineage>
        <taxon>Eukaryota</taxon>
        <taxon>Fungi</taxon>
        <taxon>Dikarya</taxon>
        <taxon>Ascomycota</taxon>
        <taxon>Pezizomycotina</taxon>
        <taxon>Sordariomycetes</taxon>
        <taxon>Hypocreomycetidae</taxon>
        <taxon>Hypocreales</taxon>
        <taxon>Bionectriaceae</taxon>
        <taxon>Clonostachys</taxon>
    </lineage>
</organism>
<evidence type="ECO:0000313" key="9">
    <source>
        <dbReference type="Proteomes" id="UP000754883"/>
    </source>
</evidence>
<dbReference type="PANTHER" id="PTHR15549:SF6">
    <property type="entry name" value="MID2 DOMAIN-CONTAINING PROTEIN"/>
    <property type="match status" value="1"/>
</dbReference>
<dbReference type="InterPro" id="IPR051694">
    <property type="entry name" value="Immunoregulatory_rcpt-like"/>
</dbReference>
<feature type="signal peptide" evidence="7">
    <location>
        <begin position="1"/>
        <end position="19"/>
    </location>
</feature>
<evidence type="ECO:0000256" key="6">
    <source>
        <dbReference type="SAM" id="Phobius"/>
    </source>
</evidence>
<sequence length="288" mass="30608">MHSVIFLTSLLGLSGSAISANTFNRPPSGGIKGDFRDNPTYKEGERVEFLWDTDLAYVDVVIWQRFPLPSSANDGVTYFNEPMLPFPPEGKSETDNEAENSTRMSYEWTAVLGGATPPTGENSVFWLAMYDALSNSTKVTAESHYFKVSRATGATATTTTSSLLTVASSTSAAASADASSDSATNDDASRGQKSGLSTGAIAGIAVGSTIAGIAIIAACAFFFWRHLQAKKLAAAPDTPMTKSERLPELGEFGAGNSDAHSQAPPHYLQHQNTPQLNELPTPTRYEAP</sequence>
<evidence type="ECO:0000256" key="7">
    <source>
        <dbReference type="SAM" id="SignalP"/>
    </source>
</evidence>
<dbReference type="AlphaFoldDB" id="A0A9N9UC66"/>
<keyword evidence="2 6" id="KW-0812">Transmembrane</keyword>
<feature type="region of interest" description="Disordered" evidence="5">
    <location>
        <begin position="174"/>
        <end position="194"/>
    </location>
</feature>
<accession>A0A9N9UC66</accession>
<dbReference type="GO" id="GO:0071944">
    <property type="term" value="C:cell periphery"/>
    <property type="evidence" value="ECO:0007669"/>
    <property type="project" value="UniProtKB-ARBA"/>
</dbReference>
<evidence type="ECO:0000313" key="8">
    <source>
        <dbReference type="EMBL" id="CAG9982858.1"/>
    </source>
</evidence>
<dbReference type="Proteomes" id="UP000754883">
    <property type="component" value="Unassembled WGS sequence"/>
</dbReference>
<keyword evidence="9" id="KW-1185">Reference proteome</keyword>
<dbReference type="EMBL" id="CABFNO020001350">
    <property type="protein sequence ID" value="CAG9982858.1"/>
    <property type="molecule type" value="Genomic_DNA"/>
</dbReference>
<evidence type="ECO:0008006" key="10">
    <source>
        <dbReference type="Google" id="ProtNLM"/>
    </source>
</evidence>
<feature type="region of interest" description="Disordered" evidence="5">
    <location>
        <begin position="234"/>
        <end position="288"/>
    </location>
</feature>
<feature type="compositionally biased region" description="Polar residues" evidence="5">
    <location>
        <begin position="269"/>
        <end position="280"/>
    </location>
</feature>
<proteinExistence type="predicted"/>
<gene>
    <name evidence="8" type="ORF">CBYS24578_00011131</name>
</gene>
<keyword evidence="7" id="KW-0732">Signal</keyword>
<dbReference type="PANTHER" id="PTHR15549">
    <property type="entry name" value="PAIRED IMMUNOGLOBULIN-LIKE TYPE 2 RECEPTOR"/>
    <property type="match status" value="1"/>
</dbReference>